<dbReference type="RefSeq" id="WP_049583231.1">
    <property type="nucleotide sequence ID" value="NZ_CAWQXX010000017.1"/>
</dbReference>
<feature type="binding site" evidence="15">
    <location>
        <position position="113"/>
    </location>
    <ligand>
        <name>(2R)-3-phosphoglycerate</name>
        <dbReference type="ChEBI" id="CHEBI:58272"/>
    </ligand>
</feature>
<feature type="binding site" evidence="14">
    <location>
        <position position="146"/>
    </location>
    <ligand>
        <name>substrate</name>
    </ligand>
</feature>
<gene>
    <name evidence="14" type="primary">pgk</name>
    <name evidence="18" type="ORF">SAMN02982990_03589</name>
</gene>
<keyword evidence="8 14" id="KW-0963">Cytoplasm</keyword>
<dbReference type="InterPro" id="IPR015911">
    <property type="entry name" value="Phosphoglycerate_kinase_CS"/>
</dbReference>
<dbReference type="GeneID" id="45656233"/>
<dbReference type="SUPFAM" id="SSF53748">
    <property type="entry name" value="Phosphoglycerate kinase"/>
    <property type="match status" value="1"/>
</dbReference>
<comment type="similarity">
    <text evidence="4 14 17">Belongs to the phosphoglycerate kinase family.</text>
</comment>
<keyword evidence="11 14" id="KW-0418">Kinase</keyword>
<dbReference type="OrthoDB" id="9808460at2"/>
<dbReference type="Proteomes" id="UP000183223">
    <property type="component" value="Unassembled WGS sequence"/>
</dbReference>
<dbReference type="PANTHER" id="PTHR11406">
    <property type="entry name" value="PHOSPHOGLYCERATE KINASE"/>
    <property type="match status" value="1"/>
</dbReference>
<evidence type="ECO:0000256" key="6">
    <source>
        <dbReference type="ARBA" id="ARBA00013061"/>
    </source>
</evidence>
<dbReference type="PRINTS" id="PR00477">
    <property type="entry name" value="PHGLYCKINASE"/>
</dbReference>
<evidence type="ECO:0000256" key="5">
    <source>
        <dbReference type="ARBA" id="ARBA00011245"/>
    </source>
</evidence>
<comment type="caution">
    <text evidence="14">Lacks conserved residue(s) required for the propagation of feature annotation.</text>
</comment>
<keyword evidence="19" id="KW-1185">Reference proteome</keyword>
<dbReference type="Pfam" id="PF00162">
    <property type="entry name" value="PGK"/>
    <property type="match status" value="1"/>
</dbReference>
<evidence type="ECO:0000256" key="11">
    <source>
        <dbReference type="ARBA" id="ARBA00022777"/>
    </source>
</evidence>
<dbReference type="EMBL" id="FMWJ01000021">
    <property type="protein sequence ID" value="SCZ70830.1"/>
    <property type="molecule type" value="Genomic_DNA"/>
</dbReference>
<feature type="binding site" evidence="14 16">
    <location>
        <begin position="340"/>
        <end position="343"/>
    </location>
    <ligand>
        <name>ATP</name>
        <dbReference type="ChEBI" id="CHEBI:30616"/>
    </ligand>
</feature>
<dbReference type="PIRSF" id="PIRSF000724">
    <property type="entry name" value="Pgk"/>
    <property type="match status" value="1"/>
</dbReference>
<keyword evidence="13 14" id="KW-0324">Glycolysis</keyword>
<evidence type="ECO:0000256" key="12">
    <source>
        <dbReference type="ARBA" id="ARBA00022840"/>
    </source>
</evidence>
<feature type="binding site" evidence="15">
    <location>
        <position position="36"/>
    </location>
    <ligand>
        <name>(2R)-3-phosphoglycerate</name>
        <dbReference type="ChEBI" id="CHEBI:58272"/>
    </ligand>
</feature>
<evidence type="ECO:0000256" key="8">
    <source>
        <dbReference type="ARBA" id="ARBA00022490"/>
    </source>
</evidence>
<dbReference type="Gene3D" id="3.40.50.1260">
    <property type="entry name" value="Phosphoglycerate kinase, N-terminal domain"/>
    <property type="match status" value="2"/>
</dbReference>
<dbReference type="GO" id="GO:0006094">
    <property type="term" value="P:gluconeogenesis"/>
    <property type="evidence" value="ECO:0007669"/>
    <property type="project" value="TreeGrafter"/>
</dbReference>
<keyword evidence="12 14" id="KW-0067">ATP-binding</keyword>
<name>A0A1G5RAM5_PHOLU</name>
<sequence>MSVIKMTDLDLAGKRVLIRADLNVPVKDGTVTSDARIRASLPTIEAVLKQGAKVMITSHLGRPTEGEYNEEFSLKPVVDYLKEKLSSPVRLEKEYLEGVDVAEGELVVLENVRFNKGEKKDDEALAKKYASLCDIYVMDAFGTAHRAQASTHGVAKFAPVACAGPLLSAELEALGKALGNPARPMVAIVGGSKVSTKLTVLDTLSKIADQLIVGGGIANTFVAAEGHNVGRSLYEDDLIPEAKKLLISCDIPVPIDVRVATEFSETAEATLKSTRDIKDDEQILDLGDESAQRLADILKNAKTILWNGPVGVFEFPNFRQGTEIVARAIADSDAFSIAGGGDTLAAIDLFGIADKISYISTGGGAFLEFVEGKKLPAVVMLEERAKQ</sequence>
<dbReference type="UniPathway" id="UPA00109">
    <property type="reaction ID" value="UER00185"/>
</dbReference>
<dbReference type="FunFam" id="3.40.50.1260:FF:000001">
    <property type="entry name" value="Phosphoglycerate kinase"/>
    <property type="match status" value="1"/>
</dbReference>
<keyword evidence="9 14" id="KW-0808">Transferase</keyword>
<evidence type="ECO:0000256" key="15">
    <source>
        <dbReference type="PIRSR" id="PIRSR000724-1"/>
    </source>
</evidence>
<comment type="pathway">
    <text evidence="3 14">Carbohydrate degradation; glycolysis; pyruvate from D-glyceraldehyde 3-phosphate: step 2/5.</text>
</comment>
<evidence type="ECO:0000313" key="18">
    <source>
        <dbReference type="EMBL" id="SCZ70830.1"/>
    </source>
</evidence>
<evidence type="ECO:0000256" key="13">
    <source>
        <dbReference type="ARBA" id="ARBA00023152"/>
    </source>
</evidence>
<dbReference type="InterPro" id="IPR036043">
    <property type="entry name" value="Phosphoglycerate_kinase_sf"/>
</dbReference>
<evidence type="ECO:0000256" key="17">
    <source>
        <dbReference type="RuleBase" id="RU000532"/>
    </source>
</evidence>
<evidence type="ECO:0000256" key="1">
    <source>
        <dbReference type="ARBA" id="ARBA00000642"/>
    </source>
</evidence>
<evidence type="ECO:0000256" key="16">
    <source>
        <dbReference type="PIRSR" id="PIRSR000724-2"/>
    </source>
</evidence>
<comment type="subcellular location">
    <subcellularLocation>
        <location evidence="2 14">Cytoplasm</location>
    </subcellularLocation>
</comment>
<reference evidence="19" key="1">
    <citation type="submission" date="2016-10" db="EMBL/GenBank/DDBJ databases">
        <authorList>
            <person name="Varghese N."/>
            <person name="Submissions S."/>
        </authorList>
    </citation>
    <scope>NUCLEOTIDE SEQUENCE [LARGE SCALE GENOMIC DNA]</scope>
    <source>
        <strain evidence="19">ATCC 29999</strain>
    </source>
</reference>
<comment type="catalytic activity">
    <reaction evidence="1 14 17">
        <text>(2R)-3-phosphoglycerate + ATP = (2R)-3-phospho-glyceroyl phosphate + ADP</text>
        <dbReference type="Rhea" id="RHEA:14801"/>
        <dbReference type="ChEBI" id="CHEBI:30616"/>
        <dbReference type="ChEBI" id="CHEBI:57604"/>
        <dbReference type="ChEBI" id="CHEBI:58272"/>
        <dbReference type="ChEBI" id="CHEBI:456216"/>
        <dbReference type="EC" id="2.7.2.3"/>
    </reaction>
</comment>
<keyword evidence="10 14" id="KW-0547">Nucleotide-binding</keyword>
<dbReference type="PROSITE" id="PS00111">
    <property type="entry name" value="PGLYCERATE_KINASE"/>
    <property type="match status" value="1"/>
</dbReference>
<dbReference type="GO" id="GO:0005524">
    <property type="term" value="F:ATP binding"/>
    <property type="evidence" value="ECO:0007669"/>
    <property type="project" value="UniProtKB-KW"/>
</dbReference>
<dbReference type="PANTHER" id="PTHR11406:SF23">
    <property type="entry name" value="PHOSPHOGLYCERATE KINASE 1, CHLOROPLASTIC-RELATED"/>
    <property type="match status" value="1"/>
</dbReference>
<feature type="binding site" evidence="14 15">
    <location>
        <begin position="59"/>
        <end position="62"/>
    </location>
    <ligand>
        <name>substrate</name>
    </ligand>
</feature>
<feature type="binding site" evidence="14 15">
    <location>
        <begin position="21"/>
        <end position="23"/>
    </location>
    <ligand>
        <name>substrate</name>
    </ligand>
</feature>
<dbReference type="GO" id="GO:0006096">
    <property type="term" value="P:glycolytic process"/>
    <property type="evidence" value="ECO:0007669"/>
    <property type="project" value="UniProtKB-UniRule"/>
</dbReference>
<dbReference type="GO" id="GO:0004618">
    <property type="term" value="F:phosphoglycerate kinase activity"/>
    <property type="evidence" value="ECO:0007669"/>
    <property type="project" value="UniProtKB-UniRule"/>
</dbReference>
<dbReference type="GO" id="GO:0043531">
    <property type="term" value="F:ADP binding"/>
    <property type="evidence" value="ECO:0007669"/>
    <property type="project" value="TreeGrafter"/>
</dbReference>
<dbReference type="FunFam" id="3.40.50.1260:FF:000002">
    <property type="entry name" value="Phosphoglycerate kinase"/>
    <property type="match status" value="1"/>
</dbReference>
<evidence type="ECO:0000256" key="2">
    <source>
        <dbReference type="ARBA" id="ARBA00004496"/>
    </source>
</evidence>
<dbReference type="InterPro" id="IPR001576">
    <property type="entry name" value="Phosphoglycerate_kinase"/>
</dbReference>
<evidence type="ECO:0000256" key="9">
    <source>
        <dbReference type="ARBA" id="ARBA00022679"/>
    </source>
</evidence>
<dbReference type="HAMAP" id="MF_00145">
    <property type="entry name" value="Phosphoglyc_kinase"/>
    <property type="match status" value="1"/>
</dbReference>
<feature type="binding site" evidence="14">
    <location>
        <position position="36"/>
    </location>
    <ligand>
        <name>substrate</name>
    </ligand>
</feature>
<dbReference type="AlphaFoldDB" id="A0A1G5RAM5"/>
<dbReference type="GO" id="GO:0005829">
    <property type="term" value="C:cytosol"/>
    <property type="evidence" value="ECO:0007669"/>
    <property type="project" value="TreeGrafter"/>
</dbReference>
<organism evidence="18 19">
    <name type="scientific">Photorhabdus luminescens</name>
    <name type="common">Xenorhabdus luminescens</name>
    <dbReference type="NCBI Taxonomy" id="29488"/>
    <lineage>
        <taxon>Bacteria</taxon>
        <taxon>Pseudomonadati</taxon>
        <taxon>Pseudomonadota</taxon>
        <taxon>Gammaproteobacteria</taxon>
        <taxon>Enterobacterales</taxon>
        <taxon>Morganellaceae</taxon>
        <taxon>Photorhabdus</taxon>
    </lineage>
</organism>
<evidence type="ECO:0000256" key="7">
    <source>
        <dbReference type="ARBA" id="ARBA00016471"/>
    </source>
</evidence>
<accession>A0A1G5RAM5</accession>
<comment type="subunit">
    <text evidence="5 14">Monomer.</text>
</comment>
<evidence type="ECO:0000313" key="19">
    <source>
        <dbReference type="Proteomes" id="UP000183223"/>
    </source>
</evidence>
<feature type="binding site" evidence="14">
    <location>
        <position position="113"/>
    </location>
    <ligand>
        <name>substrate</name>
    </ligand>
</feature>
<proteinExistence type="inferred from homology"/>
<dbReference type="EC" id="2.7.2.3" evidence="6 14"/>
<feature type="binding site" evidence="14 16">
    <location>
        <position position="314"/>
    </location>
    <ligand>
        <name>ATP</name>
        <dbReference type="ChEBI" id="CHEBI:30616"/>
    </ligand>
</feature>
<feature type="binding site" evidence="14 16">
    <location>
        <position position="197"/>
    </location>
    <ligand>
        <name>ATP</name>
        <dbReference type="ChEBI" id="CHEBI:30616"/>
    </ligand>
</feature>
<evidence type="ECO:0000256" key="3">
    <source>
        <dbReference type="ARBA" id="ARBA00004838"/>
    </source>
</evidence>
<feature type="binding site" evidence="15">
    <location>
        <position position="146"/>
    </location>
    <ligand>
        <name>(2R)-3-phosphoglycerate</name>
        <dbReference type="ChEBI" id="CHEBI:58272"/>
    </ligand>
</feature>
<dbReference type="InterPro" id="IPR015824">
    <property type="entry name" value="Phosphoglycerate_kinase_N"/>
</dbReference>
<evidence type="ECO:0000256" key="10">
    <source>
        <dbReference type="ARBA" id="ARBA00022741"/>
    </source>
</evidence>
<evidence type="ECO:0000256" key="4">
    <source>
        <dbReference type="ARBA" id="ARBA00008982"/>
    </source>
</evidence>
<evidence type="ECO:0000256" key="14">
    <source>
        <dbReference type="HAMAP-Rule" id="MF_00145"/>
    </source>
</evidence>
<protein>
    <recommendedName>
        <fullName evidence="7 14">Phosphoglycerate kinase</fullName>
        <ecNumber evidence="6 14">2.7.2.3</ecNumber>
    </recommendedName>
</protein>